<evidence type="ECO:0000256" key="1">
    <source>
        <dbReference type="ARBA" id="ARBA00022761"/>
    </source>
</evidence>
<dbReference type="InterPro" id="IPR000896">
    <property type="entry name" value="Hemocyanin/hexamerin_mid_dom"/>
</dbReference>
<keyword evidence="2" id="KW-0732">Signal</keyword>
<dbReference type="InterPro" id="IPR014756">
    <property type="entry name" value="Ig_E-set"/>
</dbReference>
<name>A0A9R1U167_9HYME</name>
<proteinExistence type="predicted"/>
<reference evidence="7" key="1">
    <citation type="submission" date="2025-08" db="UniProtKB">
        <authorList>
            <consortium name="RefSeq"/>
        </authorList>
    </citation>
    <scope>IDENTIFICATION</scope>
    <source>
        <strain evidence="7">USDA-PBARC FA_bdor</strain>
        <tissue evidence="7">Whole organism</tissue>
    </source>
</reference>
<accession>A0A9R1U167</accession>
<dbReference type="GO" id="GO:0045735">
    <property type="term" value="F:nutrient reservoir activity"/>
    <property type="evidence" value="ECO:0007669"/>
    <property type="project" value="UniProtKB-KW"/>
</dbReference>
<protein>
    <submittedName>
        <fullName evidence="7">Uncharacterized protein</fullName>
    </submittedName>
</protein>
<evidence type="ECO:0000259" key="3">
    <source>
        <dbReference type="Pfam" id="PF00372"/>
    </source>
</evidence>
<dbReference type="PRINTS" id="PR00187">
    <property type="entry name" value="HAEMOCYANIN"/>
</dbReference>
<dbReference type="InterPro" id="IPR005203">
    <property type="entry name" value="Hemocyanin_C"/>
</dbReference>
<feature type="domain" description="Hemocyanin middle" evidence="3">
    <location>
        <begin position="158"/>
        <end position="428"/>
    </location>
</feature>
<dbReference type="Proteomes" id="UP000694866">
    <property type="component" value="Unplaced"/>
</dbReference>
<dbReference type="InterPro" id="IPR013788">
    <property type="entry name" value="Hemocyanin/hexamerin"/>
</dbReference>
<evidence type="ECO:0000313" key="7">
    <source>
        <dbReference type="RefSeq" id="XP_011305291.1"/>
    </source>
</evidence>
<dbReference type="GeneID" id="105267857"/>
<feature type="domain" description="Hemocyanin middle" evidence="3">
    <location>
        <begin position="899"/>
        <end position="1172"/>
    </location>
</feature>
<dbReference type="SUPFAM" id="SSF48056">
    <property type="entry name" value="Di-copper centre-containing domain"/>
    <property type="match status" value="2"/>
</dbReference>
<dbReference type="Pfam" id="PF00372">
    <property type="entry name" value="Hemocyanin_M"/>
    <property type="match status" value="2"/>
</dbReference>
<dbReference type="InterPro" id="IPR037020">
    <property type="entry name" value="Hemocyanin_C_sf"/>
</dbReference>
<dbReference type="Pfam" id="PF03722">
    <property type="entry name" value="Hemocyanin_N"/>
    <property type="match status" value="2"/>
</dbReference>
<feature type="domain" description="Hemocyanin C-terminal" evidence="5">
    <location>
        <begin position="438"/>
        <end position="674"/>
    </location>
</feature>
<feature type="domain" description="Hemocyanin N-terminal" evidence="4">
    <location>
        <begin position="30"/>
        <end position="153"/>
    </location>
</feature>
<keyword evidence="1" id="KW-0758">Storage protein</keyword>
<sequence>MLRELLVLALTGFCLAQAIGSETHTADMDFLHKQKKIYELFFYIDQPKLIGSEFYEVGRSYDIEQNIDLYKDKMIPREFLYRFKLGMLKRGALFSVYYKEHREELRILFKLFYYAKDFTTFYKTACWARLYMNEGMFIMAFTTAVMYRPDCKNIALPPMYEVYPHLFFNNEIIQDAHRIKMTAGYKKELGVGNTETFLINTNYTTSFMKYFADKEYELDYFYDDVGLNNYYYYVRNIFPFWISLKDLEVPKQIRGELYYYVHQQLMARYYLERLSNGLGEIEDFDFYNKFAPGYFSTIVYGNGVAQPSRERYSEVPYYKFKYVKEIQNIEYRILAAIDAGYIVDKEGKQYGLYTKEGLNYLGNLIEGNYDSCNTRFYGAIDVLYRDIFGFNYDCKHKNCVVPSALQLFSTSLRDPAFYRLYKKIIGYFFRYKCNLPAYTKNDLEFSGVYIEDVKLDKLYTFFEEYDYLINNAVTVDNYKDGMNFNIKARKYRLNYKPFTYTIDVKSERPTKGMVRIFMGPSYNDKFFKKQNYFYYSWYNFVELDEFMVDLKTGMNTIERSSKDSSFTGKDFLGGDKFYKKLIKAVEGNEPFTYSNKLYGFPSNLYLPRGRVGGYPFKLFVFIYPVDEANLTTFTFPLFGKILYDGKPFGFPLDRPMYPWYYDLKNMYFRDVYVHYLNENTESYQKEHYGQYISDKYETYGQYPKYDKYEKYDKYDKYYGKEAYPIGVEKTLFCRSLGSRMRRILVVWATVCLALVGAVHKDTYTADKVYLTKQKRVYELFWHIDQPTTVHPEFYQIARAWNLEDHVDAYPHHQHVVQEFVQRWKYGLLPREAVFTSYHPEHVEEVKALFNLFYHAKDFETFYNMAIWARFHVNAHLYAYTLAVAILHRPDTRNIRLPVLHEMIPHFYFNNEVLQTAYRAKLGDANLKKSVDVKYHDGTDLVIHANYSGWYIVHDDADEKLTYFTEDVGINDWYFHAVHDYPSWISSDNCSLTKEIRGEVYYTVHRQLLARYYMERLSNNLGEIETIDWHSPIVTGYYPTINLPNGLPFVQRPSWTHIPQYMNELVNHLEQVEARIRTAIASGYITDNSRPPKNIDIYTPEGFNLLGNIIEGNMDSVNLQLYGSVDALARQILGFSPQPIDKNHVVPSVLDYTATSMRDPAFYRIYKKIVSYFVQYKQNLPKYTHEEVVFPGVKVDSVAVDKLITYFENFDSVINNGIPVSSVKDATTSVIKVRQPRLNHKPFTYHISVTSDKDVKGTVRIFLGPKFDVHGHEIDFVDQWLNFVELDQFVVDLKSGANKIKRSSSESIYFMPDEVSTTIYWKKMVNALETGEVFQYNGQVSGFPDRLALPKGKKEGLPLKLFVHVSPFQDDQAVTIKSPIWGITVVDGKPMGFPLDRPVVRHLFHGVPNAHFKDVVVFHKQIEELNQTGQTLYL</sequence>
<dbReference type="SUPFAM" id="SSF81296">
    <property type="entry name" value="E set domains"/>
    <property type="match status" value="2"/>
</dbReference>
<dbReference type="SUPFAM" id="SSF48050">
    <property type="entry name" value="Hemocyanin, N-terminal domain"/>
    <property type="match status" value="2"/>
</dbReference>
<dbReference type="Gene3D" id="1.20.1370.10">
    <property type="entry name" value="Hemocyanin, N-terminal domain"/>
    <property type="match status" value="2"/>
</dbReference>
<dbReference type="InterPro" id="IPR005204">
    <property type="entry name" value="Hemocyanin_N"/>
</dbReference>
<organism evidence="6 7">
    <name type="scientific">Fopius arisanus</name>
    <dbReference type="NCBI Taxonomy" id="64838"/>
    <lineage>
        <taxon>Eukaryota</taxon>
        <taxon>Metazoa</taxon>
        <taxon>Ecdysozoa</taxon>
        <taxon>Arthropoda</taxon>
        <taxon>Hexapoda</taxon>
        <taxon>Insecta</taxon>
        <taxon>Pterygota</taxon>
        <taxon>Neoptera</taxon>
        <taxon>Endopterygota</taxon>
        <taxon>Hymenoptera</taxon>
        <taxon>Apocrita</taxon>
        <taxon>Ichneumonoidea</taxon>
        <taxon>Braconidae</taxon>
        <taxon>Opiinae</taxon>
        <taxon>Fopius</taxon>
    </lineage>
</organism>
<dbReference type="GO" id="GO:0005615">
    <property type="term" value="C:extracellular space"/>
    <property type="evidence" value="ECO:0007669"/>
    <property type="project" value="UniProtKB-ARBA"/>
</dbReference>
<evidence type="ECO:0000259" key="4">
    <source>
        <dbReference type="Pfam" id="PF03722"/>
    </source>
</evidence>
<gene>
    <name evidence="7" type="primary">LOC105267857</name>
</gene>
<dbReference type="Gene3D" id="2.60.40.1520">
    <property type="entry name" value="Hemocyanin, C-terminal domain"/>
    <property type="match status" value="2"/>
</dbReference>
<dbReference type="RefSeq" id="XP_011305291.1">
    <property type="nucleotide sequence ID" value="XM_011306989.1"/>
</dbReference>
<feature type="domain" description="Hemocyanin N-terminal" evidence="4">
    <location>
        <begin position="769"/>
        <end position="892"/>
    </location>
</feature>
<evidence type="ECO:0000256" key="2">
    <source>
        <dbReference type="SAM" id="SignalP"/>
    </source>
</evidence>
<dbReference type="OrthoDB" id="6371642at2759"/>
<dbReference type="KEGG" id="fas:105267857"/>
<dbReference type="PANTHER" id="PTHR11511">
    <property type="entry name" value="LARVAL STORAGE PROTEIN/PHENOLOXIDASE"/>
    <property type="match status" value="1"/>
</dbReference>
<dbReference type="PANTHER" id="PTHR11511:SF5">
    <property type="entry name" value="FAT-BODY PROTEIN 1-RELATED"/>
    <property type="match status" value="1"/>
</dbReference>
<feature type="signal peptide" evidence="2">
    <location>
        <begin position="1"/>
        <end position="16"/>
    </location>
</feature>
<dbReference type="InterPro" id="IPR008922">
    <property type="entry name" value="Di-copper_centre_dom_sf"/>
</dbReference>
<dbReference type="Pfam" id="PF03723">
    <property type="entry name" value="Hemocyanin_C"/>
    <property type="match status" value="2"/>
</dbReference>
<feature type="chain" id="PRO_5040158689" evidence="2">
    <location>
        <begin position="17"/>
        <end position="1433"/>
    </location>
</feature>
<dbReference type="InterPro" id="IPR036697">
    <property type="entry name" value="Hemocyanin_N_sf"/>
</dbReference>
<evidence type="ECO:0000259" key="5">
    <source>
        <dbReference type="Pfam" id="PF03723"/>
    </source>
</evidence>
<keyword evidence="6" id="KW-1185">Reference proteome</keyword>
<feature type="domain" description="Hemocyanin C-terminal" evidence="5">
    <location>
        <begin position="1181"/>
        <end position="1418"/>
    </location>
</feature>
<dbReference type="Gene3D" id="1.10.1280.10">
    <property type="entry name" value="Di-copper center containing domain from catechol oxidase"/>
    <property type="match status" value="2"/>
</dbReference>
<evidence type="ECO:0000313" key="6">
    <source>
        <dbReference type="Proteomes" id="UP000694866"/>
    </source>
</evidence>
<dbReference type="PROSITE" id="PS00210">
    <property type="entry name" value="HEMOCYANIN_2"/>
    <property type="match status" value="2"/>
</dbReference>